<organism evidence="2 3">
    <name type="scientific">Streptomyces aurantiacus JA 4570</name>
    <dbReference type="NCBI Taxonomy" id="1286094"/>
    <lineage>
        <taxon>Bacteria</taxon>
        <taxon>Bacillati</taxon>
        <taxon>Actinomycetota</taxon>
        <taxon>Actinomycetes</taxon>
        <taxon>Kitasatosporales</taxon>
        <taxon>Streptomycetaceae</taxon>
        <taxon>Streptomyces</taxon>
        <taxon>Streptomyces aurantiacus group</taxon>
    </lineage>
</organism>
<evidence type="ECO:0000259" key="1">
    <source>
        <dbReference type="Pfam" id="PF13672"/>
    </source>
</evidence>
<sequence length="320" mass="33879">MPAYVGDGPPTYEAEPTGLPVADPDALGELVADTVLDGARYGTSTLRATSLRGDSARFRGEPRRDALLTARFGTGDDTLVLVAMATGARSTPGAHRAAADACAWIGRAVGRSHARLAQDIRAARRGDLKSGLHRLTDRSLGKLRARAAELGLEPEEYTASLRCLLLPADPECRTRVFFGVGAGGLFRLRGGEWQDIEPRVADLAGEPVVGFGSPPAESPDGDRLTMDLGITTPPSPYEPAPAPARDPFRFRASVARPGDTLLLCSGGLAEPLRGEPELARHLTRRWAEGGPPGLTAFLADIQVRAKGYADDRTAAAVWEA</sequence>
<protein>
    <recommendedName>
        <fullName evidence="1">PPM-type phosphatase domain-containing protein</fullName>
    </recommendedName>
</protein>
<dbReference type="AlphaFoldDB" id="S3ZUU8"/>
<accession>S3ZUU8</accession>
<feature type="domain" description="PPM-type phosphatase" evidence="1">
    <location>
        <begin position="52"/>
        <end position="299"/>
    </location>
</feature>
<proteinExistence type="predicted"/>
<evidence type="ECO:0000313" key="2">
    <source>
        <dbReference type="EMBL" id="EPH46549.1"/>
    </source>
</evidence>
<evidence type="ECO:0000313" key="3">
    <source>
        <dbReference type="Proteomes" id="UP000014629"/>
    </source>
</evidence>
<dbReference type="InterPro" id="IPR001932">
    <property type="entry name" value="PPM-type_phosphatase-like_dom"/>
</dbReference>
<comment type="caution">
    <text evidence="2">The sequence shown here is derived from an EMBL/GenBank/DDBJ whole genome shotgun (WGS) entry which is preliminary data.</text>
</comment>
<keyword evidence="3" id="KW-1185">Reference proteome</keyword>
<reference evidence="2 3" key="1">
    <citation type="submission" date="2013-02" db="EMBL/GenBank/DDBJ databases">
        <title>Draft Genome Sequence of Streptomyces aurantiacus, Which Produces Setomimycin.</title>
        <authorList>
            <person name="Gruening B.A."/>
            <person name="Praeg A."/>
            <person name="Erxleben A."/>
            <person name="Guenther S."/>
            <person name="Mueller M."/>
        </authorList>
    </citation>
    <scope>NUCLEOTIDE SEQUENCE [LARGE SCALE GENOMIC DNA]</scope>
    <source>
        <strain evidence="2 3">JA 4570</strain>
    </source>
</reference>
<dbReference type="PATRIC" id="fig|1286094.4.peg.504"/>
<dbReference type="Proteomes" id="UP000014629">
    <property type="component" value="Unassembled WGS sequence"/>
</dbReference>
<name>S3ZUU8_9ACTN</name>
<dbReference type="EMBL" id="AOPZ01000017">
    <property type="protein sequence ID" value="EPH46549.1"/>
    <property type="molecule type" value="Genomic_DNA"/>
</dbReference>
<dbReference type="Pfam" id="PF13672">
    <property type="entry name" value="PP2C_2"/>
    <property type="match status" value="1"/>
</dbReference>
<gene>
    <name evidence="2" type="ORF">STRAU_0521</name>
</gene>